<keyword evidence="1" id="KW-1133">Transmembrane helix</keyword>
<organism evidence="2 3">
    <name type="scientific">Lentithecium fluviatile CBS 122367</name>
    <dbReference type="NCBI Taxonomy" id="1168545"/>
    <lineage>
        <taxon>Eukaryota</taxon>
        <taxon>Fungi</taxon>
        <taxon>Dikarya</taxon>
        <taxon>Ascomycota</taxon>
        <taxon>Pezizomycotina</taxon>
        <taxon>Dothideomycetes</taxon>
        <taxon>Pleosporomycetidae</taxon>
        <taxon>Pleosporales</taxon>
        <taxon>Massarineae</taxon>
        <taxon>Lentitheciaceae</taxon>
        <taxon>Lentithecium</taxon>
    </lineage>
</organism>
<name>A0A6G1IUX9_9PLEO</name>
<evidence type="ECO:0000256" key="1">
    <source>
        <dbReference type="SAM" id="Phobius"/>
    </source>
</evidence>
<evidence type="ECO:0000313" key="3">
    <source>
        <dbReference type="Proteomes" id="UP000799291"/>
    </source>
</evidence>
<dbReference type="Proteomes" id="UP000799291">
    <property type="component" value="Unassembled WGS sequence"/>
</dbReference>
<feature type="transmembrane region" description="Helical" evidence="1">
    <location>
        <begin position="72"/>
        <end position="89"/>
    </location>
</feature>
<keyword evidence="3" id="KW-1185">Reference proteome</keyword>
<proteinExistence type="predicted"/>
<evidence type="ECO:0000313" key="2">
    <source>
        <dbReference type="EMBL" id="KAF2682057.1"/>
    </source>
</evidence>
<keyword evidence="1" id="KW-0472">Membrane</keyword>
<protein>
    <submittedName>
        <fullName evidence="2">Uncharacterized protein</fullName>
    </submittedName>
</protein>
<dbReference type="AlphaFoldDB" id="A0A6G1IUX9"/>
<reference evidence="2" key="1">
    <citation type="journal article" date="2020" name="Stud. Mycol.">
        <title>101 Dothideomycetes genomes: a test case for predicting lifestyles and emergence of pathogens.</title>
        <authorList>
            <person name="Haridas S."/>
            <person name="Albert R."/>
            <person name="Binder M."/>
            <person name="Bloem J."/>
            <person name="Labutti K."/>
            <person name="Salamov A."/>
            <person name="Andreopoulos B."/>
            <person name="Baker S."/>
            <person name="Barry K."/>
            <person name="Bills G."/>
            <person name="Bluhm B."/>
            <person name="Cannon C."/>
            <person name="Castanera R."/>
            <person name="Culley D."/>
            <person name="Daum C."/>
            <person name="Ezra D."/>
            <person name="Gonzalez J."/>
            <person name="Henrissat B."/>
            <person name="Kuo A."/>
            <person name="Liang C."/>
            <person name="Lipzen A."/>
            <person name="Lutzoni F."/>
            <person name="Magnuson J."/>
            <person name="Mondo S."/>
            <person name="Nolan M."/>
            <person name="Ohm R."/>
            <person name="Pangilinan J."/>
            <person name="Park H.-J."/>
            <person name="Ramirez L."/>
            <person name="Alfaro M."/>
            <person name="Sun H."/>
            <person name="Tritt A."/>
            <person name="Yoshinaga Y."/>
            <person name="Zwiers L.-H."/>
            <person name="Turgeon B."/>
            <person name="Goodwin S."/>
            <person name="Spatafora J."/>
            <person name="Crous P."/>
            <person name="Grigoriev I."/>
        </authorList>
    </citation>
    <scope>NUCLEOTIDE SEQUENCE</scope>
    <source>
        <strain evidence="2">CBS 122367</strain>
    </source>
</reference>
<gene>
    <name evidence="2" type="ORF">K458DRAFT_405836</name>
</gene>
<sequence length="236" mass="26304">MPTFARSNSAEIEVRTRGAARTKGPYLVSNASGGVPLENLDCICVRWVFVELPYYPDAGNDRRSSEKLARQCFELFAVFVFYMIYRILLRQLPSLLSTLIKLFSCGQQPFRHTAALLDASHRALEAPELKLPLMCESGHLEGNGTGTFERRTDARNRCRADRTRRPHKPGTATASVRNDCTFWRCGSGRTVGFYIARMTFISLKSALHGSGQPQHDKSIPFLGVGHEVPPSDISTP</sequence>
<accession>A0A6G1IUX9</accession>
<dbReference type="EMBL" id="MU005588">
    <property type="protein sequence ID" value="KAF2682057.1"/>
    <property type="molecule type" value="Genomic_DNA"/>
</dbReference>
<keyword evidence="1" id="KW-0812">Transmembrane</keyword>